<organism evidence="2 3">
    <name type="scientific">Oceanicoccus sagamiensis</name>
    <dbReference type="NCBI Taxonomy" id="716816"/>
    <lineage>
        <taxon>Bacteria</taxon>
        <taxon>Pseudomonadati</taxon>
        <taxon>Pseudomonadota</taxon>
        <taxon>Gammaproteobacteria</taxon>
        <taxon>Cellvibrionales</taxon>
        <taxon>Spongiibacteraceae</taxon>
        <taxon>Oceanicoccus</taxon>
    </lineage>
</organism>
<keyword evidence="2" id="KW-0808">Transferase</keyword>
<evidence type="ECO:0000259" key="1">
    <source>
        <dbReference type="Pfam" id="PF13649"/>
    </source>
</evidence>
<reference evidence="2 3" key="1">
    <citation type="submission" date="2016-11" db="EMBL/GenBank/DDBJ databases">
        <title>Trade-off between light-utilization and light-protection in marine flavobacteria.</title>
        <authorList>
            <person name="Kumagai Y."/>
        </authorList>
    </citation>
    <scope>NUCLEOTIDE SEQUENCE [LARGE SCALE GENOMIC DNA]</scope>
    <source>
        <strain evidence="2 3">NBRC 107125</strain>
    </source>
</reference>
<dbReference type="AlphaFoldDB" id="A0A1X9N7V6"/>
<keyword evidence="2" id="KW-0489">Methyltransferase</keyword>
<sequence length="241" mass="27199">MATVQKHYDDVLAEMYSWMFGGFDAGVEKNTAFFDKHRLSPKRSAVAVDLGAGCGFQAIPLARRGYSVTAIDLDAKLLKELAQHAGQLPILSIQGDLVDFDQSIAQNVELVVCMTDTLLHLESKAKVIALFSKIYSALEPGGTLITTFRDLTVELNDTDRFLPVRSDSNTVFTCFLEYEPDTVKVHDIVYRKSQDQWTLQKSFYRKLRLSSEWVIDQLSHYDFHSIDSETEHGLITIIAQK</sequence>
<dbReference type="Gene3D" id="3.40.50.150">
    <property type="entry name" value="Vaccinia Virus protein VP39"/>
    <property type="match status" value="1"/>
</dbReference>
<accession>A0A1X9N7V6</accession>
<dbReference type="KEGG" id="osg:BST96_06345"/>
<dbReference type="Pfam" id="PF13649">
    <property type="entry name" value="Methyltransf_25"/>
    <property type="match status" value="1"/>
</dbReference>
<proteinExistence type="predicted"/>
<gene>
    <name evidence="2" type="ORF">BST96_06345</name>
</gene>
<evidence type="ECO:0000313" key="2">
    <source>
        <dbReference type="EMBL" id="ARN73766.1"/>
    </source>
</evidence>
<dbReference type="InterPro" id="IPR041698">
    <property type="entry name" value="Methyltransf_25"/>
</dbReference>
<keyword evidence="3" id="KW-1185">Reference proteome</keyword>
<dbReference type="GO" id="GO:0008168">
    <property type="term" value="F:methyltransferase activity"/>
    <property type="evidence" value="ECO:0007669"/>
    <property type="project" value="UniProtKB-KW"/>
</dbReference>
<dbReference type="Proteomes" id="UP000193450">
    <property type="component" value="Chromosome"/>
</dbReference>
<name>A0A1X9N7V6_9GAMM</name>
<dbReference type="EMBL" id="CP019343">
    <property type="protein sequence ID" value="ARN73766.1"/>
    <property type="molecule type" value="Genomic_DNA"/>
</dbReference>
<dbReference type="RefSeq" id="WP_085757885.1">
    <property type="nucleotide sequence ID" value="NZ_CP019343.1"/>
</dbReference>
<dbReference type="CDD" id="cd02440">
    <property type="entry name" value="AdoMet_MTases"/>
    <property type="match status" value="1"/>
</dbReference>
<evidence type="ECO:0000313" key="3">
    <source>
        <dbReference type="Proteomes" id="UP000193450"/>
    </source>
</evidence>
<dbReference type="InterPro" id="IPR029063">
    <property type="entry name" value="SAM-dependent_MTases_sf"/>
</dbReference>
<feature type="domain" description="Methyltransferase" evidence="1">
    <location>
        <begin position="48"/>
        <end position="142"/>
    </location>
</feature>
<protein>
    <submittedName>
        <fullName evidence="2">SAM-dependent methyltransferase</fullName>
    </submittedName>
</protein>
<dbReference type="SUPFAM" id="SSF53335">
    <property type="entry name" value="S-adenosyl-L-methionine-dependent methyltransferases"/>
    <property type="match status" value="1"/>
</dbReference>
<dbReference type="GO" id="GO:0032259">
    <property type="term" value="P:methylation"/>
    <property type="evidence" value="ECO:0007669"/>
    <property type="project" value="UniProtKB-KW"/>
</dbReference>
<dbReference type="STRING" id="716816.BST96_06345"/>
<dbReference type="OrthoDB" id="4697647at2"/>
<dbReference type="Gene3D" id="2.20.25.110">
    <property type="entry name" value="S-adenosyl-L-methionine-dependent methyltransferases"/>
    <property type="match status" value="1"/>
</dbReference>